<dbReference type="Gene3D" id="2.130.10.120">
    <property type="entry name" value="Prolyl oligopeptidase, N-terminal domain"/>
    <property type="match status" value="2"/>
</dbReference>
<evidence type="ECO:0000256" key="5">
    <source>
        <dbReference type="ARBA" id="ARBA00039290"/>
    </source>
</evidence>
<feature type="compositionally biased region" description="Pro residues" evidence="8">
    <location>
        <begin position="924"/>
        <end position="940"/>
    </location>
</feature>
<reference evidence="11 12" key="1">
    <citation type="submission" date="2024-01" db="EMBL/GenBank/DDBJ databases">
        <title>The complete chloroplast genome sequence of Lithospermum erythrorhizon: insights into the phylogenetic relationship among Boraginaceae species and the maternal lineages of purple gromwells.</title>
        <authorList>
            <person name="Okada T."/>
            <person name="Watanabe K."/>
        </authorList>
    </citation>
    <scope>NUCLEOTIDE SEQUENCE [LARGE SCALE GENOMIC DNA]</scope>
</reference>
<evidence type="ECO:0000256" key="3">
    <source>
        <dbReference type="ARBA" id="ARBA00022801"/>
    </source>
</evidence>
<keyword evidence="4" id="KW-0720">Serine protease</keyword>
<dbReference type="Gene3D" id="3.40.50.1820">
    <property type="entry name" value="alpha/beta hydrolase"/>
    <property type="match status" value="2"/>
</dbReference>
<proteinExistence type="inferred from homology"/>
<feature type="compositionally biased region" description="Low complexity" evidence="8">
    <location>
        <begin position="811"/>
        <end position="837"/>
    </location>
</feature>
<feature type="compositionally biased region" description="Acidic residues" evidence="8">
    <location>
        <begin position="983"/>
        <end position="999"/>
    </location>
</feature>
<dbReference type="PANTHER" id="PTHR11757:SF12">
    <property type="entry name" value="PROLYL ENDOPEPTIDASE"/>
    <property type="match status" value="1"/>
</dbReference>
<dbReference type="PANTHER" id="PTHR11757">
    <property type="entry name" value="PROTEASE FAMILY S9A OLIGOPEPTIDASE"/>
    <property type="match status" value="1"/>
</dbReference>
<dbReference type="InterPro" id="IPR051543">
    <property type="entry name" value="Serine_Peptidase_S9A"/>
</dbReference>
<evidence type="ECO:0000256" key="8">
    <source>
        <dbReference type="SAM" id="MobiDB-lite"/>
    </source>
</evidence>
<dbReference type="InterPro" id="IPR023302">
    <property type="entry name" value="Pept_S9A_N"/>
</dbReference>
<evidence type="ECO:0000256" key="4">
    <source>
        <dbReference type="ARBA" id="ARBA00022825"/>
    </source>
</evidence>
<feature type="compositionally biased region" description="Pro residues" evidence="8">
    <location>
        <begin position="948"/>
        <end position="970"/>
    </location>
</feature>
<keyword evidence="3" id="KW-0378">Hydrolase</keyword>
<dbReference type="GO" id="GO:0004252">
    <property type="term" value="F:serine-type endopeptidase activity"/>
    <property type="evidence" value="ECO:0007669"/>
    <property type="project" value="InterPro"/>
</dbReference>
<dbReference type="PRINTS" id="PR00862">
    <property type="entry name" value="PROLIGOPTASE"/>
</dbReference>
<dbReference type="InterPro" id="IPR001375">
    <property type="entry name" value="Peptidase_S9_cat"/>
</dbReference>
<sequence>MAAYVATFLRTQLPKKPHFPFFSTKCRANHSHLPPPKPKKIPFTVPVHGVNIQDPYHWMVNLQDPDFISYIKQENSYTDAFMKNSHGLQRKLYNEMVSRLPNEISTPPEKWGPWLYYQYIPEEKEYPVLCRKLAFEGQGWMKNIVHVVSGHGRQEILLDWNEIAEQYGTCRISPDHKFLAYTLDANGSEHFVLHIKDLQNNIVLPQFRVEGVVSLAWASDGCSLFYTLTDKNQRPYRVQCIRLEMDSVDGTSLFIENDPSFCVDITSTKDGKFITVNSNSRTSSEEGTCLSNCFALLLISRNKQNKLLMLVFSSYLKLQVYVIDSGNLKAGLQRFCQRVSGVQYFLEHHHGFFYVLTNAPTKENDSDIEGYCLARCRVKDMPFPNLQYITLPSEGIFLQDMDMFNDHLVLFLTKEGTSSICSIDMPVNLNIENHVKIDSLNPWFFPLPSDVCSISPGSNHDFVNSIYRVVLSSPVMPDVIVDYNMSEKSFSIVKQEEVISTDAVKASSPRQTNKPLTATSWKDYTSNILKGWNSFSDTYCCSKEEVIARDGSMIPLTILYSRKTHRKGKSPGLLHGYGAYGEVLDKSWCSERLSLLDRGWAIAFADVRGGSGADPSWHSLGRGLNKFNSIYDFMQCGEYLVNEGYVNASQLCALTISAGSLLVGAAINMRPDLFRAAILKVPFLDICNTLLDPNLPLTILDYEEFGDPRSRSHFDYIMKYSPYDNIPGGVCLPATLVTASFNDSRVSIWEAAKWVAKVRDLTCRNCSSSVILRTNMTGGHFGEGGRSGQCEEAAFDAAPATRAAPAPPAAPSQIGGSQSDSSGGSPPAPAPIGAALLVGGGSPPAPAQLGGGGSPPAPAQIGAALLGGGGSLPTPAQIGGGGSPPAPAQIGATLLGGGASPPAPASSDSSVVKRVKFLKALAPPVAPTPPPRAPTPPHGAPFPSQVLTPPPRALTPPPGVLSPPKAPIPPLRASSPDSGNSETDIDEWDDDEEGDELDMDNPLGMGVQWVLLIVQPYNSPTM</sequence>
<keyword evidence="2 11" id="KW-0645">Protease</keyword>
<evidence type="ECO:0000259" key="9">
    <source>
        <dbReference type="Pfam" id="PF00326"/>
    </source>
</evidence>
<dbReference type="InterPro" id="IPR029058">
    <property type="entry name" value="AB_hydrolase_fold"/>
</dbReference>
<feature type="domain" description="Peptidase S9 prolyl oligopeptidase catalytic" evidence="9">
    <location>
        <begin position="590"/>
        <end position="791"/>
    </location>
</feature>
<evidence type="ECO:0000256" key="6">
    <source>
        <dbReference type="ARBA" id="ARBA00042165"/>
    </source>
</evidence>
<dbReference type="GO" id="GO:0006508">
    <property type="term" value="P:proteolysis"/>
    <property type="evidence" value="ECO:0007669"/>
    <property type="project" value="UniProtKB-KW"/>
</dbReference>
<evidence type="ECO:0000256" key="1">
    <source>
        <dbReference type="ARBA" id="ARBA00005228"/>
    </source>
</evidence>
<dbReference type="AlphaFoldDB" id="A0AAV3NMN9"/>
<evidence type="ECO:0000313" key="12">
    <source>
        <dbReference type="Proteomes" id="UP001454036"/>
    </source>
</evidence>
<dbReference type="EMBL" id="BAABME010000120">
    <property type="protein sequence ID" value="GAA0139791.1"/>
    <property type="molecule type" value="Genomic_DNA"/>
</dbReference>
<comment type="similarity">
    <text evidence="1">Belongs to the peptidase S9A family.</text>
</comment>
<comment type="caution">
    <text evidence="11">The sequence shown here is derived from an EMBL/GenBank/DDBJ whole genome shotgun (WGS) entry which is preliminary data.</text>
</comment>
<dbReference type="SUPFAM" id="SSF50993">
    <property type="entry name" value="Peptidase/esterase 'gauge' domain"/>
    <property type="match status" value="1"/>
</dbReference>
<dbReference type="Pfam" id="PF00326">
    <property type="entry name" value="Peptidase_S9"/>
    <property type="match status" value="1"/>
</dbReference>
<dbReference type="GO" id="GO:0009507">
    <property type="term" value="C:chloroplast"/>
    <property type="evidence" value="ECO:0007669"/>
    <property type="project" value="TreeGrafter"/>
</dbReference>
<protein>
    <recommendedName>
        <fullName evidence="5">Prolyl endopeptidase-like</fullName>
    </recommendedName>
    <alternativeName>
        <fullName evidence="6">Prolylendopeptidase-like</fullName>
    </alternativeName>
</protein>
<gene>
    <name evidence="11" type="ORF">LIER_01267</name>
</gene>
<evidence type="ECO:0000256" key="2">
    <source>
        <dbReference type="ARBA" id="ARBA00022670"/>
    </source>
</evidence>
<dbReference type="InterPro" id="IPR002470">
    <property type="entry name" value="Peptidase_S9A"/>
</dbReference>
<dbReference type="SUPFAM" id="SSF53474">
    <property type="entry name" value="alpha/beta-Hydrolases"/>
    <property type="match status" value="1"/>
</dbReference>
<organism evidence="11 12">
    <name type="scientific">Lithospermum erythrorhizon</name>
    <name type="common">Purple gromwell</name>
    <name type="synonym">Lithospermum officinale var. erythrorhizon</name>
    <dbReference type="NCBI Taxonomy" id="34254"/>
    <lineage>
        <taxon>Eukaryota</taxon>
        <taxon>Viridiplantae</taxon>
        <taxon>Streptophyta</taxon>
        <taxon>Embryophyta</taxon>
        <taxon>Tracheophyta</taxon>
        <taxon>Spermatophyta</taxon>
        <taxon>Magnoliopsida</taxon>
        <taxon>eudicotyledons</taxon>
        <taxon>Gunneridae</taxon>
        <taxon>Pentapetalae</taxon>
        <taxon>asterids</taxon>
        <taxon>lamiids</taxon>
        <taxon>Boraginales</taxon>
        <taxon>Boraginaceae</taxon>
        <taxon>Boraginoideae</taxon>
        <taxon>Lithospermeae</taxon>
        <taxon>Lithospermum</taxon>
    </lineage>
</organism>
<dbReference type="Proteomes" id="UP001454036">
    <property type="component" value="Unassembled WGS sequence"/>
</dbReference>
<evidence type="ECO:0000256" key="7">
    <source>
        <dbReference type="ARBA" id="ARBA00045448"/>
    </source>
</evidence>
<name>A0AAV3NMN9_LITER</name>
<feature type="region of interest" description="Disordered" evidence="8">
    <location>
        <begin position="796"/>
        <end position="1002"/>
    </location>
</feature>
<evidence type="ECO:0000313" key="11">
    <source>
        <dbReference type="EMBL" id="GAA0139791.1"/>
    </source>
</evidence>
<evidence type="ECO:0000259" key="10">
    <source>
        <dbReference type="Pfam" id="PF02897"/>
    </source>
</evidence>
<dbReference type="Pfam" id="PF02897">
    <property type="entry name" value="Peptidase_S9_N"/>
    <property type="match status" value="1"/>
</dbReference>
<comment type="function">
    <text evidence="7">Serine peptidase whose precise substrate specificity remains unclear. Does not cleave peptides after a arginine or lysine residue. Regulates trans-Golgi network morphology and sorting by regulating the membrane binding of the AP-1 complex. May play a role in the regulation of synaptic vesicle exocytosis.</text>
</comment>
<accession>A0AAV3NMN9</accession>
<keyword evidence="12" id="KW-1185">Reference proteome</keyword>
<feature type="domain" description="Peptidase S9A N-terminal" evidence="10">
    <location>
        <begin position="46"/>
        <end position="495"/>
    </location>
</feature>